<comment type="similarity">
    <text evidence="1">Belongs to the low molecular weight phosphotyrosine protein phosphatase family.</text>
</comment>
<keyword evidence="3" id="KW-0378">Hydrolase</keyword>
<sequence length="144" mass="16286">MQIKNVLVVCIGNICRSPIGEYLLKKQCPHLNVSSAGISALVDYPADEKAQYTAKRLALDLSPHRARQLNTALVMGADLILVMSQRQQKHVEQTWPMAKGKTFRLGHWQDRNIADPFKKEQHVFDEACDLITTCVADWNKNLTN</sequence>
<dbReference type="InterPro" id="IPR036196">
    <property type="entry name" value="Ptyr_pPase_sf"/>
</dbReference>
<evidence type="ECO:0000313" key="8">
    <source>
        <dbReference type="EMBL" id="SDB94017.1"/>
    </source>
</evidence>
<evidence type="ECO:0000256" key="2">
    <source>
        <dbReference type="ARBA" id="ARBA00013064"/>
    </source>
</evidence>
<dbReference type="SUPFAM" id="SSF52788">
    <property type="entry name" value="Phosphotyrosine protein phosphatases I"/>
    <property type="match status" value="1"/>
</dbReference>
<feature type="active site" evidence="6">
    <location>
        <position position="16"/>
    </location>
</feature>
<feature type="active site" description="Proton donor" evidence="6">
    <location>
        <position position="115"/>
    </location>
</feature>
<reference evidence="9" key="1">
    <citation type="submission" date="2016-09" db="EMBL/GenBank/DDBJ databases">
        <authorList>
            <person name="Varghese N."/>
            <person name="Submissions S."/>
        </authorList>
    </citation>
    <scope>NUCLEOTIDE SEQUENCE [LARGE SCALE GENOMIC DNA]</scope>
    <source>
        <strain evidence="9">ANC 4422</strain>
    </source>
</reference>
<dbReference type="InterPro" id="IPR023485">
    <property type="entry name" value="Ptyr_pPase"/>
</dbReference>
<feature type="domain" description="Phosphotyrosine protein phosphatase I" evidence="7">
    <location>
        <begin position="4"/>
        <end position="141"/>
    </location>
</feature>
<dbReference type="InterPro" id="IPR050438">
    <property type="entry name" value="LMW_PTPase"/>
</dbReference>
<dbReference type="RefSeq" id="WP_092748111.1">
    <property type="nucleotide sequence ID" value="NZ_FMYL01000006.1"/>
</dbReference>
<protein>
    <recommendedName>
        <fullName evidence="2">protein-tyrosine-phosphatase</fullName>
        <ecNumber evidence="2">3.1.3.48</ecNumber>
    </recommendedName>
</protein>
<dbReference type="Gene3D" id="3.40.50.2300">
    <property type="match status" value="1"/>
</dbReference>
<dbReference type="Pfam" id="PF01451">
    <property type="entry name" value="LMWPc"/>
    <property type="match status" value="1"/>
</dbReference>
<proteinExistence type="inferred from homology"/>
<dbReference type="PRINTS" id="PR00719">
    <property type="entry name" value="LMWPTPASE"/>
</dbReference>
<dbReference type="STRING" id="1219383.SAMN05421733_10631"/>
<dbReference type="SMART" id="SM00226">
    <property type="entry name" value="LMWPc"/>
    <property type="match status" value="1"/>
</dbReference>
<dbReference type="GO" id="GO:0004725">
    <property type="term" value="F:protein tyrosine phosphatase activity"/>
    <property type="evidence" value="ECO:0007669"/>
    <property type="project" value="UniProtKB-EC"/>
</dbReference>
<name>A0A1G6HI65_9GAMM</name>
<dbReference type="PANTHER" id="PTHR11717">
    <property type="entry name" value="LOW MOLECULAR WEIGHT PROTEIN TYROSINE PHOSPHATASE"/>
    <property type="match status" value="1"/>
</dbReference>
<dbReference type="OrthoDB" id="9784339at2"/>
<gene>
    <name evidence="8" type="ORF">SAMN05421733_10631</name>
</gene>
<accession>A0A1G6HI65</accession>
<dbReference type="PANTHER" id="PTHR11717:SF31">
    <property type="entry name" value="LOW MOLECULAR WEIGHT PROTEIN-TYROSINE-PHOSPHATASE ETP-RELATED"/>
    <property type="match status" value="1"/>
</dbReference>
<organism evidence="8 9">
    <name type="scientific">Acinetobacter boissieri</name>
    <dbReference type="NCBI Taxonomy" id="1219383"/>
    <lineage>
        <taxon>Bacteria</taxon>
        <taxon>Pseudomonadati</taxon>
        <taxon>Pseudomonadota</taxon>
        <taxon>Gammaproteobacteria</taxon>
        <taxon>Moraxellales</taxon>
        <taxon>Moraxellaceae</taxon>
        <taxon>Acinetobacter</taxon>
    </lineage>
</organism>
<evidence type="ECO:0000256" key="6">
    <source>
        <dbReference type="PIRSR" id="PIRSR617867-1"/>
    </source>
</evidence>
<dbReference type="Proteomes" id="UP000242501">
    <property type="component" value="Unassembled WGS sequence"/>
</dbReference>
<feature type="active site" description="Nucleophile" evidence="6">
    <location>
        <position position="10"/>
    </location>
</feature>
<evidence type="ECO:0000313" key="9">
    <source>
        <dbReference type="Proteomes" id="UP000242501"/>
    </source>
</evidence>
<comment type="catalytic activity">
    <reaction evidence="5">
        <text>O-phospho-L-tyrosyl-[protein] + H2O = L-tyrosyl-[protein] + phosphate</text>
        <dbReference type="Rhea" id="RHEA:10684"/>
        <dbReference type="Rhea" id="RHEA-COMP:10136"/>
        <dbReference type="Rhea" id="RHEA-COMP:20101"/>
        <dbReference type="ChEBI" id="CHEBI:15377"/>
        <dbReference type="ChEBI" id="CHEBI:43474"/>
        <dbReference type="ChEBI" id="CHEBI:46858"/>
        <dbReference type="ChEBI" id="CHEBI:61978"/>
        <dbReference type="EC" id="3.1.3.48"/>
    </reaction>
</comment>
<evidence type="ECO:0000256" key="3">
    <source>
        <dbReference type="ARBA" id="ARBA00022801"/>
    </source>
</evidence>
<dbReference type="EMBL" id="FMYL01000006">
    <property type="protein sequence ID" value="SDB94017.1"/>
    <property type="molecule type" value="Genomic_DNA"/>
</dbReference>
<evidence type="ECO:0000256" key="4">
    <source>
        <dbReference type="ARBA" id="ARBA00022912"/>
    </source>
</evidence>
<evidence type="ECO:0000259" key="7">
    <source>
        <dbReference type="SMART" id="SM00226"/>
    </source>
</evidence>
<evidence type="ECO:0000256" key="5">
    <source>
        <dbReference type="ARBA" id="ARBA00051722"/>
    </source>
</evidence>
<evidence type="ECO:0000256" key="1">
    <source>
        <dbReference type="ARBA" id="ARBA00011063"/>
    </source>
</evidence>
<keyword evidence="9" id="KW-1185">Reference proteome</keyword>
<dbReference type="CDD" id="cd16343">
    <property type="entry name" value="LMWPTP"/>
    <property type="match status" value="1"/>
</dbReference>
<keyword evidence="4" id="KW-0904">Protein phosphatase</keyword>
<dbReference type="EC" id="3.1.3.48" evidence="2"/>
<dbReference type="InterPro" id="IPR017867">
    <property type="entry name" value="Tyr_phospatase_low_mol_wt"/>
</dbReference>
<dbReference type="AlphaFoldDB" id="A0A1G6HI65"/>